<proteinExistence type="predicted"/>
<comment type="caution">
    <text evidence="1">The sequence shown here is derived from an EMBL/GenBank/DDBJ whole genome shotgun (WGS) entry which is preliminary data.</text>
</comment>
<dbReference type="RefSeq" id="WP_033093682.1">
    <property type="nucleotide sequence ID" value="NZ_JQED01000017.1"/>
</dbReference>
<dbReference type="EMBL" id="JQED01000017">
    <property type="protein sequence ID" value="KGJ92689.1"/>
    <property type="molecule type" value="Genomic_DNA"/>
</dbReference>
<protein>
    <submittedName>
        <fullName evidence="1">Uncharacterized protein</fullName>
    </submittedName>
</protein>
<dbReference type="OrthoDB" id="6290032at2"/>
<accession>A0A099KPL2</accession>
<dbReference type="PATRIC" id="fig|28229.4.peg.1981"/>
<dbReference type="Proteomes" id="UP000029843">
    <property type="component" value="Unassembled WGS sequence"/>
</dbReference>
<evidence type="ECO:0000313" key="2">
    <source>
        <dbReference type="Proteomes" id="UP000029843"/>
    </source>
</evidence>
<name>A0A099KPL2_COLPS</name>
<reference evidence="1 2" key="1">
    <citation type="submission" date="2014-08" db="EMBL/GenBank/DDBJ databases">
        <title>Genomic and Phenotypic Diversity of Colwellia psychrerythraea strains from Disparate Marine Basins.</title>
        <authorList>
            <person name="Techtmann S.M."/>
            <person name="Stelling S.C."/>
            <person name="Utturkar S.M."/>
            <person name="Alshibli N."/>
            <person name="Harris A."/>
            <person name="Brown S.D."/>
            <person name="Hazen T.C."/>
        </authorList>
    </citation>
    <scope>NUCLEOTIDE SEQUENCE [LARGE SCALE GENOMIC DNA]</scope>
    <source>
        <strain evidence="1 2">ND2E</strain>
    </source>
</reference>
<sequence length="184" mass="20611">MNAPENLVLDTQTITVPFMSNIDDDLVGSVVTFFKVQPTQSGEDWVTELVNTSTATVSIAPPLLFDFESIAAPSGIQKELEPHQKVTLIVDLQQSDTELWQFYGAGVVFIDEPPASQLRVQTEIKYQGQRLVITIDNVDNNLEFTELAFRYIASCIDVRNKGAGELKVFYSQDPTIGIRRRKEN</sequence>
<evidence type="ECO:0000313" key="1">
    <source>
        <dbReference type="EMBL" id="KGJ92689.1"/>
    </source>
</evidence>
<organism evidence="1 2">
    <name type="scientific">Colwellia psychrerythraea</name>
    <name type="common">Vibrio psychroerythus</name>
    <dbReference type="NCBI Taxonomy" id="28229"/>
    <lineage>
        <taxon>Bacteria</taxon>
        <taxon>Pseudomonadati</taxon>
        <taxon>Pseudomonadota</taxon>
        <taxon>Gammaproteobacteria</taxon>
        <taxon>Alteromonadales</taxon>
        <taxon>Colwelliaceae</taxon>
        <taxon>Colwellia</taxon>
    </lineage>
</organism>
<gene>
    <name evidence="1" type="ORF">ND2E_2937</name>
</gene>
<dbReference type="AlphaFoldDB" id="A0A099KPL2"/>